<evidence type="ECO:0000256" key="1">
    <source>
        <dbReference type="SAM" id="MobiDB-lite"/>
    </source>
</evidence>
<evidence type="ECO:0000256" key="2">
    <source>
        <dbReference type="SAM" id="SignalP"/>
    </source>
</evidence>
<evidence type="ECO:0008006" key="5">
    <source>
        <dbReference type="Google" id="ProtNLM"/>
    </source>
</evidence>
<gene>
    <name evidence="3" type="ORF">BK730_21665</name>
</gene>
<feature type="signal peptide" evidence="2">
    <location>
        <begin position="1"/>
        <end position="23"/>
    </location>
</feature>
<dbReference type="Proteomes" id="UP000194945">
    <property type="component" value="Unassembled WGS sequence"/>
</dbReference>
<name>A0A242Z1Z9_9BACI</name>
<proteinExistence type="predicted"/>
<feature type="compositionally biased region" description="Basic and acidic residues" evidence="1">
    <location>
        <begin position="245"/>
        <end position="278"/>
    </location>
</feature>
<comment type="caution">
    <text evidence="3">The sequence shown here is derived from an EMBL/GenBank/DDBJ whole genome shotgun (WGS) entry which is preliminary data.</text>
</comment>
<dbReference type="RefSeq" id="WP_088093209.1">
    <property type="nucleotide sequence ID" value="NZ_JARMNH010000051.1"/>
</dbReference>
<feature type="compositionally biased region" description="Basic and acidic residues" evidence="1">
    <location>
        <begin position="24"/>
        <end position="77"/>
    </location>
</feature>
<sequence length="300" mass="34191">MKKYLVAGLLLSSLLVGCGQENASTKKETPKSEQEVKKDAQADKKVDETKHDELKDTEKLDDNVPKDNENKVLDTKNSEEKVDIVQYELPSDESSSTMPVDYFGALEHGMSYEEVAKALHRNATSAFKTKKFDTELIEYIYEAPEAVIQVQFKDGNLFGAEYVGQDKEMYSVIPVGWDVKNNRWDEEKNVGLQSSESKSNNHKSQRNEGKNVEANDKPASSTAGVKANKNPEEVTTNHKPNNNEVEQHHNKEQQREEIEEFKPSDADMERIKRQEDRWNTPSGGFGATWQQEMEEMKKQK</sequence>
<evidence type="ECO:0000313" key="4">
    <source>
        <dbReference type="Proteomes" id="UP000194945"/>
    </source>
</evidence>
<organism evidence="3 4">
    <name type="scientific">Bacillus wiedmannii</name>
    <dbReference type="NCBI Taxonomy" id="1890302"/>
    <lineage>
        <taxon>Bacteria</taxon>
        <taxon>Bacillati</taxon>
        <taxon>Bacillota</taxon>
        <taxon>Bacilli</taxon>
        <taxon>Bacillales</taxon>
        <taxon>Bacillaceae</taxon>
        <taxon>Bacillus</taxon>
        <taxon>Bacillus cereus group</taxon>
    </lineage>
</organism>
<keyword evidence="2" id="KW-0732">Signal</keyword>
<dbReference type="AlphaFoldDB" id="A0A242Z1Z9"/>
<reference evidence="3 4" key="1">
    <citation type="submission" date="2016-10" db="EMBL/GenBank/DDBJ databases">
        <title>Comparative genomics of Bacillus thuringiensis reveals a path to pathogens against multiple invertebrate hosts.</title>
        <authorList>
            <person name="Zheng J."/>
            <person name="Gao Q."/>
            <person name="Liu H."/>
            <person name="Peng D."/>
            <person name="Ruan L."/>
            <person name="Sun M."/>
        </authorList>
    </citation>
    <scope>NUCLEOTIDE SEQUENCE [LARGE SCALE GENOMIC DNA]</scope>
    <source>
        <strain evidence="3">BGSC 4BK1</strain>
    </source>
</reference>
<feature type="compositionally biased region" description="Basic and acidic residues" evidence="1">
    <location>
        <begin position="205"/>
        <end position="216"/>
    </location>
</feature>
<protein>
    <recommendedName>
        <fullName evidence="5">Lipoprotein</fullName>
    </recommendedName>
</protein>
<feature type="region of interest" description="Disordered" evidence="1">
    <location>
        <begin position="189"/>
        <end position="300"/>
    </location>
</feature>
<dbReference type="PROSITE" id="PS51257">
    <property type="entry name" value="PROKAR_LIPOPROTEIN"/>
    <property type="match status" value="1"/>
</dbReference>
<feature type="chain" id="PRO_5012534797" description="Lipoprotein" evidence="2">
    <location>
        <begin position="24"/>
        <end position="300"/>
    </location>
</feature>
<evidence type="ECO:0000313" key="3">
    <source>
        <dbReference type="EMBL" id="OTX85998.1"/>
    </source>
</evidence>
<feature type="region of interest" description="Disordered" evidence="1">
    <location>
        <begin position="20"/>
        <end position="77"/>
    </location>
</feature>
<dbReference type="EMBL" id="NFDE01000059">
    <property type="protein sequence ID" value="OTX85998.1"/>
    <property type="molecule type" value="Genomic_DNA"/>
</dbReference>
<accession>A0A242Z1Z9</accession>